<comment type="similarity">
    <text evidence="1">Belongs to the N(4)/N(6)-methyltransferase family. N(4) subfamily.</text>
</comment>
<sequence length="349" mass="39481">MQMNSSVYFNSSCLMKELDDKSVELVVTSPPYPMVAMWDQVFGEMSSESSAELGRDEGAKAFEAMHSVLDKVWNECFRVLINGGFACINIGDATRKLGDRFKLYPNHSRITAAMTKTGFDCLPIIHWFKPTNSPTKFMGSGMLPSGAYVTLEHEYILVFRKGGKRVFNSEQAERRRRSAFFWEERNSWFSDRWSFKGASQPMGSTDVDGRERTAAYPFELPHRLINMYSMQGDTVLDPFMGTGTTLAAALVNGRGCQGYETGQMLQPIISEKAVAAAEGAAEFHEQRLGRHREYIKEYTSGRKQPAYTNDHYGFRVVTRQERHIRLPVLTGYSTKAVAGRLDIRASYQE</sequence>
<keyword evidence="3" id="KW-0808">Transferase</keyword>
<dbReference type="Pfam" id="PF01555">
    <property type="entry name" value="N6_N4_Mtase"/>
    <property type="match status" value="1"/>
</dbReference>
<evidence type="ECO:0000256" key="5">
    <source>
        <dbReference type="ARBA" id="ARBA00022747"/>
    </source>
</evidence>
<organism evidence="10 11">
    <name type="scientific">Candidatus Thalassospirochaeta sargassi</name>
    <dbReference type="NCBI Taxonomy" id="3119039"/>
    <lineage>
        <taxon>Bacteria</taxon>
        <taxon>Pseudomonadati</taxon>
        <taxon>Spirochaetota</taxon>
        <taxon>Spirochaetia</taxon>
        <taxon>Spirochaetales</taxon>
        <taxon>Spirochaetaceae</taxon>
        <taxon>Candidatus Thalassospirochaeta</taxon>
    </lineage>
</organism>
<protein>
    <recommendedName>
        <fullName evidence="8">Methyltransferase</fullName>
        <ecNumber evidence="8">2.1.1.-</ecNumber>
    </recommendedName>
</protein>
<keyword evidence="6" id="KW-0238">DNA-binding</keyword>
<dbReference type="AlphaFoldDB" id="A0AAJ1IKE3"/>
<dbReference type="GO" id="GO:0003677">
    <property type="term" value="F:DNA binding"/>
    <property type="evidence" value="ECO:0007669"/>
    <property type="project" value="UniProtKB-KW"/>
</dbReference>
<dbReference type="PROSITE" id="PS00093">
    <property type="entry name" value="N4_MTASE"/>
    <property type="match status" value="1"/>
</dbReference>
<dbReference type="InterPro" id="IPR001091">
    <property type="entry name" value="RM_Methyltransferase"/>
</dbReference>
<evidence type="ECO:0000256" key="6">
    <source>
        <dbReference type="ARBA" id="ARBA00023125"/>
    </source>
</evidence>
<dbReference type="InterPro" id="IPR017985">
    <property type="entry name" value="MeTrfase_CN4_CS"/>
</dbReference>
<keyword evidence="4" id="KW-0949">S-adenosyl-L-methionine</keyword>
<evidence type="ECO:0000313" key="10">
    <source>
        <dbReference type="EMBL" id="MDC7228611.1"/>
    </source>
</evidence>
<comment type="caution">
    <text evidence="10">The sequence shown here is derived from an EMBL/GenBank/DDBJ whole genome shotgun (WGS) entry which is preliminary data.</text>
</comment>
<proteinExistence type="inferred from homology"/>
<feature type="domain" description="DNA methylase N-4/N-6" evidence="9">
    <location>
        <begin position="23"/>
        <end position="263"/>
    </location>
</feature>
<dbReference type="Proteomes" id="UP001221217">
    <property type="component" value="Unassembled WGS sequence"/>
</dbReference>
<accession>A0AAJ1IKE3</accession>
<keyword evidence="5" id="KW-0680">Restriction system</keyword>
<dbReference type="Gene3D" id="3.40.50.150">
    <property type="entry name" value="Vaccinia Virus protein VP39"/>
    <property type="match status" value="1"/>
</dbReference>
<dbReference type="GO" id="GO:0015667">
    <property type="term" value="F:site-specific DNA-methyltransferase (cytosine-N4-specific) activity"/>
    <property type="evidence" value="ECO:0007669"/>
    <property type="project" value="UniProtKB-EC"/>
</dbReference>
<dbReference type="GO" id="GO:0032259">
    <property type="term" value="P:methylation"/>
    <property type="evidence" value="ECO:0007669"/>
    <property type="project" value="UniProtKB-KW"/>
</dbReference>
<dbReference type="InterPro" id="IPR002941">
    <property type="entry name" value="DNA_methylase_N4/N6"/>
</dbReference>
<keyword evidence="2" id="KW-0489">Methyltransferase</keyword>
<dbReference type="GO" id="GO:0009307">
    <property type="term" value="P:DNA restriction-modification system"/>
    <property type="evidence" value="ECO:0007669"/>
    <property type="project" value="UniProtKB-KW"/>
</dbReference>
<evidence type="ECO:0000259" key="9">
    <source>
        <dbReference type="Pfam" id="PF01555"/>
    </source>
</evidence>
<dbReference type="EC" id="2.1.1.-" evidence="8"/>
<evidence type="ECO:0000256" key="7">
    <source>
        <dbReference type="ARBA" id="ARBA00049120"/>
    </source>
</evidence>
<evidence type="ECO:0000256" key="1">
    <source>
        <dbReference type="ARBA" id="ARBA00010203"/>
    </source>
</evidence>
<evidence type="ECO:0000256" key="2">
    <source>
        <dbReference type="ARBA" id="ARBA00022603"/>
    </source>
</evidence>
<gene>
    <name evidence="10" type="ORF">PQJ61_17750</name>
</gene>
<dbReference type="InterPro" id="IPR029063">
    <property type="entry name" value="SAM-dependent_MTases_sf"/>
</dbReference>
<dbReference type="EMBL" id="JAQQAL010000051">
    <property type="protein sequence ID" value="MDC7228611.1"/>
    <property type="molecule type" value="Genomic_DNA"/>
</dbReference>
<dbReference type="PRINTS" id="PR00508">
    <property type="entry name" value="S21N4MTFRASE"/>
</dbReference>
<comment type="catalytic activity">
    <reaction evidence="7">
        <text>a 2'-deoxycytidine in DNA + S-adenosyl-L-methionine = an N(4)-methyl-2'-deoxycytidine in DNA + S-adenosyl-L-homocysteine + H(+)</text>
        <dbReference type="Rhea" id="RHEA:16857"/>
        <dbReference type="Rhea" id="RHEA-COMP:11369"/>
        <dbReference type="Rhea" id="RHEA-COMP:13674"/>
        <dbReference type="ChEBI" id="CHEBI:15378"/>
        <dbReference type="ChEBI" id="CHEBI:57856"/>
        <dbReference type="ChEBI" id="CHEBI:59789"/>
        <dbReference type="ChEBI" id="CHEBI:85452"/>
        <dbReference type="ChEBI" id="CHEBI:137933"/>
        <dbReference type="EC" id="2.1.1.113"/>
    </reaction>
</comment>
<dbReference type="GO" id="GO:0008170">
    <property type="term" value="F:N-methyltransferase activity"/>
    <property type="evidence" value="ECO:0007669"/>
    <property type="project" value="InterPro"/>
</dbReference>
<evidence type="ECO:0000256" key="8">
    <source>
        <dbReference type="RuleBase" id="RU362026"/>
    </source>
</evidence>
<dbReference type="SUPFAM" id="SSF53335">
    <property type="entry name" value="S-adenosyl-L-methionine-dependent methyltransferases"/>
    <property type="match status" value="1"/>
</dbReference>
<evidence type="ECO:0000256" key="4">
    <source>
        <dbReference type="ARBA" id="ARBA00022691"/>
    </source>
</evidence>
<evidence type="ECO:0000313" key="11">
    <source>
        <dbReference type="Proteomes" id="UP001221217"/>
    </source>
</evidence>
<name>A0AAJ1IKE3_9SPIO</name>
<evidence type="ECO:0000256" key="3">
    <source>
        <dbReference type="ARBA" id="ARBA00022679"/>
    </source>
</evidence>
<reference evidence="10 11" key="1">
    <citation type="submission" date="2022-12" db="EMBL/GenBank/DDBJ databases">
        <title>Metagenome assembled genome from gulf of manar.</title>
        <authorList>
            <person name="Kohli P."/>
            <person name="Pk S."/>
            <person name="Venkata Ramana C."/>
            <person name="Sasikala C."/>
        </authorList>
    </citation>
    <scope>NUCLEOTIDE SEQUENCE [LARGE SCALE GENOMIC DNA]</scope>
    <source>
        <strain evidence="10">JB008</strain>
    </source>
</reference>